<name>A0A4C1U291_EUMVA</name>
<proteinExistence type="predicted"/>
<evidence type="ECO:0000313" key="2">
    <source>
        <dbReference type="Proteomes" id="UP000299102"/>
    </source>
</evidence>
<reference evidence="1 2" key="1">
    <citation type="journal article" date="2019" name="Commun. Biol.">
        <title>The bagworm genome reveals a unique fibroin gene that provides high tensile strength.</title>
        <authorList>
            <person name="Kono N."/>
            <person name="Nakamura H."/>
            <person name="Ohtoshi R."/>
            <person name="Tomita M."/>
            <person name="Numata K."/>
            <person name="Arakawa K."/>
        </authorList>
    </citation>
    <scope>NUCLEOTIDE SEQUENCE [LARGE SCALE GENOMIC DNA]</scope>
</reference>
<keyword evidence="2" id="KW-1185">Reference proteome</keyword>
<protein>
    <submittedName>
        <fullName evidence="1">Uncharacterized protein</fullName>
    </submittedName>
</protein>
<dbReference type="AlphaFoldDB" id="A0A4C1U291"/>
<sequence>MLIRFVSKITLTALEKIYGKGLGEAGLGSKRRLVRKKGQSGLCSRGGGESIALTTGELTELSTPSHHAGRRSGRRLAAVDVAPARRALRRACAPHWNSSGGSWSE</sequence>
<gene>
    <name evidence="1" type="ORF">EVAR_82140_1</name>
</gene>
<comment type="caution">
    <text evidence="1">The sequence shown here is derived from an EMBL/GenBank/DDBJ whole genome shotgun (WGS) entry which is preliminary data.</text>
</comment>
<accession>A0A4C1U291</accession>
<dbReference type="Proteomes" id="UP000299102">
    <property type="component" value="Unassembled WGS sequence"/>
</dbReference>
<organism evidence="1 2">
    <name type="scientific">Eumeta variegata</name>
    <name type="common">Bagworm moth</name>
    <name type="synonym">Eumeta japonica</name>
    <dbReference type="NCBI Taxonomy" id="151549"/>
    <lineage>
        <taxon>Eukaryota</taxon>
        <taxon>Metazoa</taxon>
        <taxon>Ecdysozoa</taxon>
        <taxon>Arthropoda</taxon>
        <taxon>Hexapoda</taxon>
        <taxon>Insecta</taxon>
        <taxon>Pterygota</taxon>
        <taxon>Neoptera</taxon>
        <taxon>Endopterygota</taxon>
        <taxon>Lepidoptera</taxon>
        <taxon>Glossata</taxon>
        <taxon>Ditrysia</taxon>
        <taxon>Tineoidea</taxon>
        <taxon>Psychidae</taxon>
        <taxon>Oiketicinae</taxon>
        <taxon>Eumeta</taxon>
    </lineage>
</organism>
<evidence type="ECO:0000313" key="1">
    <source>
        <dbReference type="EMBL" id="GBP20267.1"/>
    </source>
</evidence>
<dbReference type="EMBL" id="BGZK01000116">
    <property type="protein sequence ID" value="GBP20267.1"/>
    <property type="molecule type" value="Genomic_DNA"/>
</dbReference>